<keyword evidence="3" id="KW-1185">Reference proteome</keyword>
<reference evidence="2 3" key="1">
    <citation type="submission" date="2016-03" db="EMBL/GenBank/DDBJ databases">
        <title>Whole genome sequencing of Grifola frondosa 9006-11.</title>
        <authorList>
            <person name="Min B."/>
            <person name="Park H."/>
            <person name="Kim J.-G."/>
            <person name="Cho H."/>
            <person name="Oh Y.-L."/>
            <person name="Kong W.-S."/>
            <person name="Choi I.-G."/>
        </authorList>
    </citation>
    <scope>NUCLEOTIDE SEQUENCE [LARGE SCALE GENOMIC DNA]</scope>
    <source>
        <strain evidence="2 3">9006-11</strain>
    </source>
</reference>
<proteinExistence type="predicted"/>
<evidence type="ECO:0000313" key="2">
    <source>
        <dbReference type="EMBL" id="OBZ69226.1"/>
    </source>
</evidence>
<sequence length="349" mass="39773">MDFLLAYAREHGLETLPRDDFLDDPDVFKNEEDRKEYEAEFRESGIDISATMQAALGHIAGCHRLQFPGDALQTASSMLKVHDNMILVSLYSNYTLCDVAHDDVIEKLGQALGVDEPPRWYLDAIFWHWREHDSSPLTLNIDPPSTSISTTSHPMVFVDFSTVYIRVPDSLPPTVERPEFWVREQGVEGTSAQPSSLRLGPSKGQKLKPPRLHYGWPVRVDFLMEYAQQHGLEVIYPGDFADDPDIFEDEADRLENEAEHGDPIDMLATMRAALQHIVGCHGLQFPENALRVSSTILEAYDDMMIVSLYTNFTLYNVPPDDVIETLGRALGVIEQPKWYLDIARWHWKE</sequence>
<organism evidence="2 3">
    <name type="scientific">Grifola frondosa</name>
    <name type="common">Maitake</name>
    <name type="synonym">Polyporus frondosus</name>
    <dbReference type="NCBI Taxonomy" id="5627"/>
    <lineage>
        <taxon>Eukaryota</taxon>
        <taxon>Fungi</taxon>
        <taxon>Dikarya</taxon>
        <taxon>Basidiomycota</taxon>
        <taxon>Agaricomycotina</taxon>
        <taxon>Agaricomycetes</taxon>
        <taxon>Polyporales</taxon>
        <taxon>Grifolaceae</taxon>
        <taxon>Grifola</taxon>
    </lineage>
</organism>
<dbReference type="Proteomes" id="UP000092993">
    <property type="component" value="Unassembled WGS sequence"/>
</dbReference>
<accession>A0A1C7LYB9</accession>
<evidence type="ECO:0000313" key="3">
    <source>
        <dbReference type="Proteomes" id="UP000092993"/>
    </source>
</evidence>
<protein>
    <submittedName>
        <fullName evidence="2">Uncharacterized protein</fullName>
    </submittedName>
</protein>
<comment type="caution">
    <text evidence="2">The sequence shown here is derived from an EMBL/GenBank/DDBJ whole genome shotgun (WGS) entry which is preliminary data.</text>
</comment>
<dbReference type="OrthoDB" id="2774467at2759"/>
<evidence type="ECO:0000256" key="1">
    <source>
        <dbReference type="SAM" id="MobiDB-lite"/>
    </source>
</evidence>
<gene>
    <name evidence="2" type="ORF">A0H81_10938</name>
</gene>
<dbReference type="EMBL" id="LUGG01000018">
    <property type="protein sequence ID" value="OBZ69226.1"/>
    <property type="molecule type" value="Genomic_DNA"/>
</dbReference>
<feature type="region of interest" description="Disordered" evidence="1">
    <location>
        <begin position="186"/>
        <end position="205"/>
    </location>
</feature>
<dbReference type="AlphaFoldDB" id="A0A1C7LYB9"/>
<name>A0A1C7LYB9_GRIFR</name>